<protein>
    <submittedName>
        <fullName evidence="1">Uncharacterized protein</fullName>
    </submittedName>
</protein>
<comment type="caution">
    <text evidence="1">The sequence shown here is derived from an EMBL/GenBank/DDBJ whole genome shotgun (WGS) entry which is preliminary data.</text>
</comment>
<proteinExistence type="predicted"/>
<keyword evidence="2" id="KW-1185">Reference proteome</keyword>
<dbReference type="EMBL" id="CM037162">
    <property type="protein sequence ID" value="KAH7862184.1"/>
    <property type="molecule type" value="Genomic_DNA"/>
</dbReference>
<evidence type="ECO:0000313" key="1">
    <source>
        <dbReference type="EMBL" id="KAH7862184.1"/>
    </source>
</evidence>
<name>A0ACB7Z8L7_9ERIC</name>
<organism evidence="1 2">
    <name type="scientific">Vaccinium darrowii</name>
    <dbReference type="NCBI Taxonomy" id="229202"/>
    <lineage>
        <taxon>Eukaryota</taxon>
        <taxon>Viridiplantae</taxon>
        <taxon>Streptophyta</taxon>
        <taxon>Embryophyta</taxon>
        <taxon>Tracheophyta</taxon>
        <taxon>Spermatophyta</taxon>
        <taxon>Magnoliopsida</taxon>
        <taxon>eudicotyledons</taxon>
        <taxon>Gunneridae</taxon>
        <taxon>Pentapetalae</taxon>
        <taxon>asterids</taxon>
        <taxon>Ericales</taxon>
        <taxon>Ericaceae</taxon>
        <taxon>Vaccinioideae</taxon>
        <taxon>Vaccinieae</taxon>
        <taxon>Vaccinium</taxon>
    </lineage>
</organism>
<evidence type="ECO:0000313" key="2">
    <source>
        <dbReference type="Proteomes" id="UP000828048"/>
    </source>
</evidence>
<gene>
    <name evidence="1" type="ORF">Vadar_001192</name>
</gene>
<accession>A0ACB7Z8L7</accession>
<sequence length="817" mass="88751">MATPIGNNSNGDDGDVNSIFSWSSATNWTIAGGSLDTSITFESSDSPIDSESVDGKGKPNLVLKPASPDCGPCEITLNLTQKHELRQVYVRSTARVYEIYFAPCPQSSNEYLCTVRCGVATRDDEVLQATDSEEPVGAYSNGSDGEPAKEKCSNDGTISPNSDDWIEVKVPDSSSQDNRHGPRPENIDANPGISTQDFYEATAEITDADACTSLTIRLLSLQNKGCLYVDEIYVFADPVESADSETPASQVANSTGSSLMAMLVPTLFQLSRTGNNRRQDKHDSDTSGGVTDSTHTAREIVREESIASHQDVKLREVNEATPQINTKNEATPEPSEVQILEEVAEVEERNHFVAKTDMPFNRIERTLEQLVSRVSRIEDILLTFQENMLRPICSMETRLQQVEQQVEMLAKNSQSSGLLPCTRFSVPEFSCDGSNSGSLYNEGDNYAACRPIVLEKDNTASDKFSNPPDDMSISVNDTRLLPSLVITAPEFSCGDDEENGDAMELPEEIPKQALSIDDALAAALAGFLSTTSIQSEHCSPTPNVQAPEFTIEENGSDGKVVSPSARSDKPAPATLSCESNGKEFLSDSVSNSSDTSSILFTEQVIGDFDEISGVDGQDIMAEGGNSCSSLGMSVSYPTSEIELDFGQTEYCQTAESTSVCERSEILKHLGCQSGAFHEGVEDVIQGSEKDTLHDVFKSSSAATFVVDFELPILDVKFDSWETSGTKSPLEALLTDTPAFDGTTPHVQQRDDEFFIGEQNNQILVEDGEPSSPLSGHHLFVDCDSYYDGRDMPSSMVEGALQYHSYTSNEQEMYASLI</sequence>
<dbReference type="Proteomes" id="UP000828048">
    <property type="component" value="Chromosome 12"/>
</dbReference>
<reference evidence="1 2" key="1">
    <citation type="journal article" date="2021" name="Hortic Res">
        <title>High-quality reference genome and annotation aids understanding of berry development for evergreen blueberry (Vaccinium darrowii).</title>
        <authorList>
            <person name="Yu J."/>
            <person name="Hulse-Kemp A.M."/>
            <person name="Babiker E."/>
            <person name="Staton M."/>
        </authorList>
    </citation>
    <scope>NUCLEOTIDE SEQUENCE [LARGE SCALE GENOMIC DNA]</scope>
    <source>
        <strain evidence="2">cv. NJ 8807/NJ 8810</strain>
        <tissue evidence="1">Young leaf</tissue>
    </source>
</reference>